<dbReference type="KEGG" id="nou:Natoc_3775"/>
<dbReference type="InterPro" id="IPR014721">
    <property type="entry name" value="Ribsml_uS5_D2-typ_fold_subgr"/>
</dbReference>
<evidence type="ECO:0000313" key="5">
    <source>
        <dbReference type="EMBL" id="AGB39486.1"/>
    </source>
</evidence>
<dbReference type="Pfam" id="PF08544">
    <property type="entry name" value="GHMP_kinases_C"/>
    <property type="match status" value="1"/>
</dbReference>
<dbReference type="STRING" id="694430.Natoc_3775"/>
<dbReference type="InterPro" id="IPR038078">
    <property type="entry name" value="PhoU-like_sf"/>
</dbReference>
<dbReference type="SUPFAM" id="SSF109755">
    <property type="entry name" value="PhoU-like"/>
    <property type="match status" value="1"/>
</dbReference>
<dbReference type="PANTHER" id="PTHR20861:SF6">
    <property type="entry name" value="BETA-RIBOFURANOSYLPHENOL 5'-PHOSPHATE SYNTHASE"/>
    <property type="match status" value="1"/>
</dbReference>
<dbReference type="Gene3D" id="1.20.58.220">
    <property type="entry name" value="Phosphate transport system protein phou homolog 2, domain 2"/>
    <property type="match status" value="1"/>
</dbReference>
<dbReference type="GO" id="GO:0016740">
    <property type="term" value="F:transferase activity"/>
    <property type="evidence" value="ECO:0007669"/>
    <property type="project" value="UniProtKB-KW"/>
</dbReference>
<dbReference type="Pfam" id="PF00288">
    <property type="entry name" value="GHMP_kinases_N"/>
    <property type="match status" value="1"/>
</dbReference>
<evidence type="ECO:0000259" key="3">
    <source>
        <dbReference type="Pfam" id="PF00288"/>
    </source>
</evidence>
<dbReference type="AlphaFoldDB" id="L0K3A0"/>
<dbReference type="NCBIfam" id="TIGR00144">
    <property type="entry name" value="beta_RFAP_syn"/>
    <property type="match status" value="1"/>
</dbReference>
<dbReference type="Proteomes" id="UP000010878">
    <property type="component" value="Chromosome"/>
</dbReference>
<keyword evidence="1" id="KW-0808">Transferase</keyword>
<dbReference type="InterPro" id="IPR004422">
    <property type="entry name" value="RFAP_synthase"/>
</dbReference>
<sequence length="501" mass="52528">MTLRSPGTAEGLGVSREDCVDYHSSARQLERIADHAVKIVRLALKLEDVPEPVADALLALHEDAAAIIEQSMDALFAEESDDTNGDGTARSKPFPRSMNTLVASTSCLGSRSRAGPIAWTRPRLAVPQRGLRRERCRVGPAEGPTAPLTGRPLRSQSLSASKPPSRPDSYGENTMTTATVSTGARLHVGFQNLSLARRRLYGGIGVGLEQPRVTVVAEPARTVTAPDSLIAEYARRAVDALNVSGVDLSLEERLPRHVGLGSGTQLALAVLAATARAHGLEPRVRERAPEMGRGGRSGIGVATFEDGGFVVDAGHPTSRFTTEPPAEGDWTVPPVVARHDLPEDWRFLIVVPDADPGRSGENEDASMRAVVERADPAVADELAGVVTRKLLPAAAEGRLEAFGEAVAEIGRKNGSWYADAQGGVFRPPAGKLVATLENCPVLTGVGQSSWGPVVYGLTDAAHADEARAAAEDALADGGFGGEVVLSAAATGGATVAVETER</sequence>
<protein>
    <submittedName>
        <fullName evidence="5">Beta-RFAP synthase</fullName>
    </submittedName>
</protein>
<evidence type="ECO:0000256" key="1">
    <source>
        <dbReference type="ARBA" id="ARBA00022679"/>
    </source>
</evidence>
<name>L0K3A0_9EURY</name>
<evidence type="ECO:0000259" key="4">
    <source>
        <dbReference type="Pfam" id="PF08544"/>
    </source>
</evidence>
<dbReference type="PANTHER" id="PTHR20861">
    <property type="entry name" value="HOMOSERINE/4-DIPHOSPHOCYTIDYL-2-C-METHYL-D-ERYTHRITOL KINASE"/>
    <property type="match status" value="1"/>
</dbReference>
<dbReference type="EMBL" id="CP003929">
    <property type="protein sequence ID" value="AGB39486.1"/>
    <property type="molecule type" value="Genomic_DNA"/>
</dbReference>
<dbReference type="InterPro" id="IPR020568">
    <property type="entry name" value="Ribosomal_Su5_D2-typ_SF"/>
</dbReference>
<dbReference type="InterPro" id="IPR013750">
    <property type="entry name" value="GHMP_kinase_C_dom"/>
</dbReference>
<dbReference type="eggNOG" id="arCOG01026">
    <property type="taxonomic scope" value="Archaea"/>
</dbReference>
<dbReference type="HOGENOM" id="CLU_543619_0_0_2"/>
<dbReference type="GO" id="GO:0005524">
    <property type="term" value="F:ATP binding"/>
    <property type="evidence" value="ECO:0007669"/>
    <property type="project" value="InterPro"/>
</dbReference>
<dbReference type="SUPFAM" id="SSF54211">
    <property type="entry name" value="Ribosomal protein S5 domain 2-like"/>
    <property type="match status" value="1"/>
</dbReference>
<gene>
    <name evidence="5" type="ORF">Natoc_3775</name>
</gene>
<dbReference type="eggNOG" id="arCOG00318">
    <property type="taxonomic scope" value="Archaea"/>
</dbReference>
<keyword evidence="6" id="KW-1185">Reference proteome</keyword>
<feature type="domain" description="GHMP kinase N-terminal" evidence="3">
    <location>
        <begin position="233"/>
        <end position="304"/>
    </location>
</feature>
<evidence type="ECO:0000256" key="2">
    <source>
        <dbReference type="SAM" id="MobiDB-lite"/>
    </source>
</evidence>
<reference evidence="5 6" key="1">
    <citation type="submission" date="2012-11" db="EMBL/GenBank/DDBJ databases">
        <title>FINISHED of Natronococcus occultus SP4, DSM 3396.</title>
        <authorList>
            <consortium name="DOE Joint Genome Institute"/>
            <person name="Eisen J."/>
            <person name="Huntemann M."/>
            <person name="Wei C.-L."/>
            <person name="Han J."/>
            <person name="Detter J.C."/>
            <person name="Han C."/>
            <person name="Tapia R."/>
            <person name="Chen A."/>
            <person name="Kyrpides N."/>
            <person name="Mavromatis K."/>
            <person name="Markowitz V."/>
            <person name="Szeto E."/>
            <person name="Ivanova N."/>
            <person name="Mikhailova N."/>
            <person name="Ovchinnikova G."/>
            <person name="Pagani I."/>
            <person name="Pati A."/>
            <person name="Goodwin L."/>
            <person name="Nordberg H.P."/>
            <person name="Cantor M.N."/>
            <person name="Hua S.X."/>
            <person name="Woyke T."/>
            <person name="Eisen J."/>
            <person name="Klenk H.-P."/>
            <person name="Klenk H.-P."/>
        </authorList>
    </citation>
    <scope>NUCLEOTIDE SEQUENCE [LARGE SCALE GENOMIC DNA]</scope>
    <source>
        <strain evidence="5 6">SP4</strain>
    </source>
</reference>
<accession>L0K3A0</accession>
<proteinExistence type="predicted"/>
<organism evidence="5 6">
    <name type="scientific">Natronococcus occultus SP4</name>
    <dbReference type="NCBI Taxonomy" id="694430"/>
    <lineage>
        <taxon>Archaea</taxon>
        <taxon>Methanobacteriati</taxon>
        <taxon>Methanobacteriota</taxon>
        <taxon>Stenosarchaea group</taxon>
        <taxon>Halobacteria</taxon>
        <taxon>Halobacteriales</taxon>
        <taxon>Natrialbaceae</taxon>
        <taxon>Natronococcus</taxon>
    </lineage>
</organism>
<dbReference type="Gene3D" id="3.30.230.10">
    <property type="match status" value="1"/>
</dbReference>
<evidence type="ECO:0000313" key="6">
    <source>
        <dbReference type="Proteomes" id="UP000010878"/>
    </source>
</evidence>
<feature type="region of interest" description="Disordered" evidence="2">
    <location>
        <begin position="134"/>
        <end position="173"/>
    </location>
</feature>
<dbReference type="InterPro" id="IPR006204">
    <property type="entry name" value="GHMP_kinase_N_dom"/>
</dbReference>
<feature type="domain" description="GHMP kinase C-terminal" evidence="4">
    <location>
        <begin position="391"/>
        <end position="473"/>
    </location>
</feature>